<dbReference type="eggNOG" id="COG0582">
    <property type="taxonomic scope" value="Bacteria"/>
</dbReference>
<dbReference type="PANTHER" id="PTHR30349">
    <property type="entry name" value="PHAGE INTEGRASE-RELATED"/>
    <property type="match status" value="1"/>
</dbReference>
<keyword evidence="4" id="KW-0233">DNA recombination</keyword>
<dbReference type="EMBL" id="CP000033">
    <property type="protein sequence ID" value="AAV42752.1"/>
    <property type="molecule type" value="Genomic_DNA"/>
</dbReference>
<evidence type="ECO:0000256" key="1">
    <source>
        <dbReference type="ARBA" id="ARBA00008857"/>
    </source>
</evidence>
<dbReference type="Pfam" id="PF00589">
    <property type="entry name" value="Phage_integrase"/>
    <property type="match status" value="1"/>
</dbReference>
<evidence type="ECO:0000256" key="2">
    <source>
        <dbReference type="ARBA" id="ARBA00022908"/>
    </source>
</evidence>
<accession>Q5FKM2</accession>
<dbReference type="InterPro" id="IPR010998">
    <property type="entry name" value="Integrase_recombinase_N"/>
</dbReference>
<keyword evidence="3" id="KW-0238">DNA-binding</keyword>
<dbReference type="PROSITE" id="PS51898">
    <property type="entry name" value="TYR_RECOMBINASE"/>
    <property type="match status" value="1"/>
</dbReference>
<evidence type="ECO:0000256" key="4">
    <source>
        <dbReference type="ARBA" id="ARBA00023172"/>
    </source>
</evidence>
<dbReference type="BioCyc" id="LACI272621:G1G49-902-MONOMER"/>
<dbReference type="KEGG" id="lac:LBA0893"/>
<dbReference type="RefSeq" id="WP_003546967.1">
    <property type="nucleotide sequence ID" value="NC_006814.3"/>
</dbReference>
<dbReference type="Gene3D" id="1.10.150.130">
    <property type="match status" value="1"/>
</dbReference>
<dbReference type="InterPro" id="IPR013762">
    <property type="entry name" value="Integrase-like_cat_sf"/>
</dbReference>
<dbReference type="PANTHER" id="PTHR30349:SF64">
    <property type="entry name" value="PROPHAGE INTEGRASE INTD-RELATED"/>
    <property type="match status" value="1"/>
</dbReference>
<reference evidence="6 7" key="1">
    <citation type="journal article" date="2005" name="Proc. Natl. Acad. Sci. U.S.A.">
        <title>Complete genome sequence of the probiotic lactic acid bacterium Lactobacillus acidophilus NCFM.</title>
        <authorList>
            <person name="Altermann E."/>
            <person name="Russell W.M."/>
            <person name="Azcarate-Peril M.A."/>
            <person name="Barrangou R."/>
            <person name="Buck B.L."/>
            <person name="McAuliffe O."/>
            <person name="Souther N."/>
            <person name="Dobson A."/>
            <person name="Duong T."/>
            <person name="Callanan M."/>
            <person name="Lick S."/>
            <person name="Hamrick A."/>
            <person name="Cano R."/>
            <person name="Klaenhammer T.R."/>
        </authorList>
    </citation>
    <scope>NUCLEOTIDE SEQUENCE [LARGE SCALE GENOMIC DNA]</scope>
    <source>
        <strain evidence="7">ATCC 700396 / NCK56 / N2 / NCFM</strain>
    </source>
</reference>
<dbReference type="SUPFAM" id="SSF56349">
    <property type="entry name" value="DNA breaking-rejoining enzymes"/>
    <property type="match status" value="1"/>
</dbReference>
<evidence type="ECO:0000256" key="3">
    <source>
        <dbReference type="ARBA" id="ARBA00023125"/>
    </source>
</evidence>
<dbReference type="InterPro" id="IPR004107">
    <property type="entry name" value="Integrase_SAM-like_N"/>
</dbReference>
<proteinExistence type="inferred from homology"/>
<dbReference type="OrthoDB" id="9803188at2"/>
<dbReference type="STRING" id="272621.LBA0893"/>
<evidence type="ECO:0000259" key="5">
    <source>
        <dbReference type="PROSITE" id="PS51898"/>
    </source>
</evidence>
<keyword evidence="2" id="KW-0229">DNA integration</keyword>
<comment type="similarity">
    <text evidence="1">Belongs to the 'phage' integrase family.</text>
</comment>
<protein>
    <submittedName>
        <fullName evidence="6">Integrase</fullName>
    </submittedName>
</protein>
<dbReference type="InterPro" id="IPR011010">
    <property type="entry name" value="DNA_brk_join_enz"/>
</dbReference>
<dbReference type="HOGENOM" id="CLU_027562_17_6_9"/>
<dbReference type="Pfam" id="PF14659">
    <property type="entry name" value="Phage_int_SAM_3"/>
    <property type="match status" value="1"/>
</dbReference>
<dbReference type="Gene3D" id="1.10.443.10">
    <property type="entry name" value="Intergrase catalytic core"/>
    <property type="match status" value="1"/>
</dbReference>
<dbReference type="AlphaFoldDB" id="Q5FKM2"/>
<dbReference type="InterPro" id="IPR002104">
    <property type="entry name" value="Integrase_catalytic"/>
</dbReference>
<dbReference type="InterPro" id="IPR050090">
    <property type="entry name" value="Tyrosine_recombinase_XerCD"/>
</dbReference>
<evidence type="ECO:0000313" key="7">
    <source>
        <dbReference type="Proteomes" id="UP000006381"/>
    </source>
</evidence>
<dbReference type="PATRIC" id="fig|272621.13.peg.853"/>
<dbReference type="GO" id="GO:0006310">
    <property type="term" value="P:DNA recombination"/>
    <property type="evidence" value="ECO:0007669"/>
    <property type="project" value="UniProtKB-KW"/>
</dbReference>
<name>Q5FKM2_LACAC</name>
<feature type="domain" description="Tyr recombinase" evidence="5">
    <location>
        <begin position="119"/>
        <end position="316"/>
    </location>
</feature>
<gene>
    <name evidence="6" type="ordered locus">LBA0893</name>
</gene>
<organism evidence="7">
    <name type="scientific">Lactobacillus acidophilus (strain ATCC 700396 / NCK56 / N2 / NCFM)</name>
    <dbReference type="NCBI Taxonomy" id="272621"/>
    <lineage>
        <taxon>Bacteria</taxon>
        <taxon>Bacillati</taxon>
        <taxon>Bacillota</taxon>
        <taxon>Bacilli</taxon>
        <taxon>Lactobacillales</taxon>
        <taxon>Lactobacillaceae</taxon>
        <taxon>Lactobacillus</taxon>
    </lineage>
</organism>
<sequence>MEVAKDQQQISDANPVFADYFKSWYGTYKIPGKSRTTVVRYETIYKKLNAYYGKAKLAKVTRKSYQIFMNEYGKKHAKDTVYKTNGSIRSCVRDGVADGIIQKDFTQKINLTWNSERTRKIDYLNYEEIQSLKNSLLHNIKHTYISRYMILTALYTGMRPGEIAVLTWSDIDFKNQTININKSYNHDKGRVDNYDSSEIDKSTKNTNSVRIIKVDKKFLDILSQLKQNDHEKIFIGKDGTIPTSNAVNKVWRKQLEKLNIDKPSFHFHSVRHTHVALLPFKGVPLYAISKRLGHANMSTTAKKYAYMLDELKQQVR</sequence>
<evidence type="ECO:0000313" key="6">
    <source>
        <dbReference type="EMBL" id="AAV42752.1"/>
    </source>
</evidence>
<dbReference type="GO" id="GO:0003677">
    <property type="term" value="F:DNA binding"/>
    <property type="evidence" value="ECO:0007669"/>
    <property type="project" value="UniProtKB-KW"/>
</dbReference>
<dbReference type="Proteomes" id="UP000006381">
    <property type="component" value="Chromosome"/>
</dbReference>
<dbReference type="GO" id="GO:0015074">
    <property type="term" value="P:DNA integration"/>
    <property type="evidence" value="ECO:0007669"/>
    <property type="project" value="UniProtKB-KW"/>
</dbReference>
<dbReference type="DNASU" id="3251813"/>
<dbReference type="CDD" id="cd01189">
    <property type="entry name" value="INT_ICEBs1_C_like"/>
    <property type="match status" value="1"/>
</dbReference>
<dbReference type="GeneID" id="93289985"/>
<keyword evidence="7" id="KW-1185">Reference proteome</keyword>